<evidence type="ECO:0000256" key="1">
    <source>
        <dbReference type="SAM" id="MobiDB-lite"/>
    </source>
</evidence>
<protein>
    <submittedName>
        <fullName evidence="3">Membrane protein</fullName>
    </submittedName>
</protein>
<dbReference type="eggNOG" id="COG3115">
    <property type="taxonomic scope" value="Bacteria"/>
</dbReference>
<dbReference type="STRING" id="246197.MXAN_4134"/>
<sequence>MRGCERGDREGRMALQFPAPEDRLWFSAVRPDRRSPCVSSLRSWSYLPITALALALVLPEPAKAQADGTYPSPGAAQPPSAPAGYAAPPQPTYRQTAPQQPADPYAQPPQTQQPADPYAQPPASAQPADPYAQPPQTQLPVDPYAQPQTQQPSADPYAQPPSSTQPVDPYAQPPQTQQPVDPYAQPQTPQGYPPAQNAYPPSDARDPARYPGDSATASDAPTLPPDPDSLRTKPQSPLTPDDRAMAKRGVPPIEDTGVMLDGRPRQGPFLSGPGSFTFIVHHTTLGALGGFFTQAFASDFNFDKSSREAMLAGTLIGAGLGFGASSWWQFNNWVDRPMATFSIANSVVGGMFTAGLMDLFTQDAGVLTWSAFLGAELGAWLTAGIGGGQLPLNDGLLISSGAGWGAAYSALLLAIIHFSGTPVSGKTWRDTLLLAPGIGAGALALATMRYNPTPSQIVRANIFGGGVGAVVLLLSGVVLGGFDQSTPYVLSFLGSAGAITTVSLLWEESVDRSALKMAGRSEKDRPYTNVWW</sequence>
<feature type="transmembrane region" description="Helical" evidence="2">
    <location>
        <begin position="431"/>
        <end position="450"/>
    </location>
</feature>
<feature type="compositionally biased region" description="Low complexity" evidence="1">
    <location>
        <begin position="95"/>
        <end position="138"/>
    </location>
</feature>
<dbReference type="EMBL" id="CP000113">
    <property type="protein sequence ID" value="ABF88727.1"/>
    <property type="molecule type" value="Genomic_DNA"/>
</dbReference>
<keyword evidence="2" id="KW-0812">Transmembrane</keyword>
<organism evidence="3 4">
    <name type="scientific">Myxococcus xanthus (strain DK1622)</name>
    <dbReference type="NCBI Taxonomy" id="246197"/>
    <lineage>
        <taxon>Bacteria</taxon>
        <taxon>Pseudomonadati</taxon>
        <taxon>Myxococcota</taxon>
        <taxon>Myxococcia</taxon>
        <taxon>Myxococcales</taxon>
        <taxon>Cystobacterineae</taxon>
        <taxon>Myxococcaceae</taxon>
        <taxon>Myxococcus</taxon>
    </lineage>
</organism>
<feature type="compositionally biased region" description="Polar residues" evidence="1">
    <location>
        <begin position="173"/>
        <end position="190"/>
    </location>
</feature>
<feature type="transmembrane region" description="Helical" evidence="2">
    <location>
        <begin position="340"/>
        <end position="360"/>
    </location>
</feature>
<reference evidence="3 4" key="1">
    <citation type="journal article" date="2006" name="Proc. Natl. Acad. Sci. U.S.A.">
        <title>Evolution of sensory complexity recorded in a myxobacterial genome.</title>
        <authorList>
            <person name="Goldman B.S."/>
            <person name="Nierman W.C."/>
            <person name="Kaiser D."/>
            <person name="Slater S.C."/>
            <person name="Durkin A.S."/>
            <person name="Eisen J.A."/>
            <person name="Ronning C.M."/>
            <person name="Barbazuk W.B."/>
            <person name="Blanchard M."/>
            <person name="Field C."/>
            <person name="Halling C."/>
            <person name="Hinkle G."/>
            <person name="Iartchuk O."/>
            <person name="Kim H.S."/>
            <person name="Mackenzie C."/>
            <person name="Madupu R."/>
            <person name="Miller N."/>
            <person name="Shvartsbeyn A."/>
            <person name="Sullivan S.A."/>
            <person name="Vaudin M."/>
            <person name="Wiegand R."/>
            <person name="Kaplan H.B."/>
        </authorList>
    </citation>
    <scope>NUCLEOTIDE SEQUENCE [LARGE SCALE GENOMIC DNA]</scope>
    <source>
        <strain evidence="4">DK1622</strain>
    </source>
</reference>
<keyword evidence="2" id="KW-1133">Transmembrane helix</keyword>
<evidence type="ECO:0000256" key="2">
    <source>
        <dbReference type="SAM" id="Phobius"/>
    </source>
</evidence>
<evidence type="ECO:0000313" key="4">
    <source>
        <dbReference type="Proteomes" id="UP000002402"/>
    </source>
</evidence>
<feature type="transmembrane region" description="Helical" evidence="2">
    <location>
        <begin position="309"/>
        <end position="328"/>
    </location>
</feature>
<dbReference type="HOGENOM" id="CLU_038462_0_0_7"/>
<feature type="transmembrane region" description="Helical" evidence="2">
    <location>
        <begin position="488"/>
        <end position="506"/>
    </location>
</feature>
<dbReference type="EnsemblBacteria" id="ABF88727">
    <property type="protein sequence ID" value="ABF88727"/>
    <property type="gene ID" value="MXAN_4134"/>
</dbReference>
<gene>
    <name evidence="3" type="ordered locus">MXAN_4134</name>
</gene>
<dbReference type="Proteomes" id="UP000002402">
    <property type="component" value="Chromosome"/>
</dbReference>
<feature type="transmembrane region" description="Helical" evidence="2">
    <location>
        <begin position="366"/>
        <end position="383"/>
    </location>
</feature>
<keyword evidence="2" id="KW-0472">Membrane</keyword>
<proteinExistence type="predicted"/>
<feature type="compositionally biased region" description="Low complexity" evidence="1">
    <location>
        <begin position="64"/>
        <end position="87"/>
    </location>
</feature>
<dbReference type="AlphaFoldDB" id="Q1D4W4"/>
<dbReference type="KEGG" id="mxa:MXAN_4134"/>
<accession>Q1D4W4</accession>
<feature type="transmembrane region" description="Helical" evidence="2">
    <location>
        <begin position="462"/>
        <end position="482"/>
    </location>
</feature>
<dbReference type="eggNOG" id="COG0609">
    <property type="taxonomic scope" value="Bacteria"/>
</dbReference>
<feature type="region of interest" description="Disordered" evidence="1">
    <location>
        <begin position="64"/>
        <end position="266"/>
    </location>
</feature>
<keyword evidence="4" id="KW-1185">Reference proteome</keyword>
<name>Q1D4W4_MYXXD</name>
<feature type="transmembrane region" description="Helical" evidence="2">
    <location>
        <begin position="395"/>
        <end position="419"/>
    </location>
</feature>
<evidence type="ECO:0000313" key="3">
    <source>
        <dbReference type="EMBL" id="ABF88727.1"/>
    </source>
</evidence>